<evidence type="ECO:0000313" key="10">
    <source>
        <dbReference type="Proteomes" id="UP000762676"/>
    </source>
</evidence>
<evidence type="ECO:0000256" key="4">
    <source>
        <dbReference type="ARBA" id="ARBA00023053"/>
    </source>
</evidence>
<sequence>MLRLVAPAFLITLCLACYEGAVAYSYYQVKGCDPLASKQISNPNQAGRLELILLPSMITMFDLGLVPFIVMDIFAKLPGMPGLFLASLFSASLSTLSSGLSSLAALTWADIFKPLIGDISEIKATVIIKTTAKRAVFKVHPSLKLICISWTLALRFTLSGVVHDLYNPSLKISSLPSIKEDLNSEQEGELNLTLCDNSANKSVCE</sequence>
<evidence type="ECO:0000256" key="7">
    <source>
        <dbReference type="SAM" id="Phobius"/>
    </source>
</evidence>
<keyword evidence="7" id="KW-0812">Transmembrane</keyword>
<keyword evidence="6" id="KW-0739">Sodium transport</keyword>
<dbReference type="Proteomes" id="UP000762676">
    <property type="component" value="Unassembled WGS sequence"/>
</dbReference>
<dbReference type="PANTHER" id="PTHR42985:SF40">
    <property type="entry name" value="LD47995P-RELATED"/>
    <property type="match status" value="1"/>
</dbReference>
<comment type="caution">
    <text evidence="9">The sequence shown here is derived from an EMBL/GenBank/DDBJ whole genome shotgun (WGS) entry which is preliminary data.</text>
</comment>
<dbReference type="EMBL" id="BMAT01008214">
    <property type="protein sequence ID" value="GFR80272.1"/>
    <property type="molecule type" value="Genomic_DNA"/>
</dbReference>
<feature type="transmembrane region" description="Helical" evidence="7">
    <location>
        <begin position="49"/>
        <end position="71"/>
    </location>
</feature>
<evidence type="ECO:0000256" key="8">
    <source>
        <dbReference type="SAM" id="SignalP"/>
    </source>
</evidence>
<keyword evidence="3" id="KW-1003">Cell membrane</keyword>
<accession>A0AAV4G3K7</accession>
<keyword evidence="10" id="KW-1185">Reference proteome</keyword>
<keyword evidence="7" id="KW-1133">Transmembrane helix</keyword>
<evidence type="ECO:0000256" key="2">
    <source>
        <dbReference type="ARBA" id="ARBA00022448"/>
    </source>
</evidence>
<dbReference type="InterPro" id="IPR038377">
    <property type="entry name" value="Na/Glc_symporter_sf"/>
</dbReference>
<dbReference type="GO" id="GO:0015293">
    <property type="term" value="F:symporter activity"/>
    <property type="evidence" value="ECO:0007669"/>
    <property type="project" value="TreeGrafter"/>
</dbReference>
<dbReference type="InterPro" id="IPR051163">
    <property type="entry name" value="Sodium:Solute_Symporter_SSF"/>
</dbReference>
<evidence type="ECO:0000256" key="5">
    <source>
        <dbReference type="ARBA" id="ARBA00023065"/>
    </source>
</evidence>
<feature type="signal peptide" evidence="8">
    <location>
        <begin position="1"/>
        <end position="16"/>
    </location>
</feature>
<dbReference type="GO" id="GO:0005886">
    <property type="term" value="C:plasma membrane"/>
    <property type="evidence" value="ECO:0007669"/>
    <property type="project" value="UniProtKB-SubCell"/>
</dbReference>
<keyword evidence="2" id="KW-0813">Transport</keyword>
<dbReference type="GO" id="GO:0006814">
    <property type="term" value="P:sodium ion transport"/>
    <property type="evidence" value="ECO:0007669"/>
    <property type="project" value="UniProtKB-KW"/>
</dbReference>
<evidence type="ECO:0000256" key="1">
    <source>
        <dbReference type="ARBA" id="ARBA00004651"/>
    </source>
</evidence>
<keyword evidence="8" id="KW-0732">Signal</keyword>
<proteinExistence type="predicted"/>
<dbReference type="PANTHER" id="PTHR42985">
    <property type="entry name" value="SODIUM-COUPLED MONOCARBOXYLATE TRANSPORTER"/>
    <property type="match status" value="1"/>
</dbReference>
<keyword evidence="4" id="KW-0915">Sodium</keyword>
<keyword evidence="7" id="KW-0472">Membrane</keyword>
<dbReference type="Gene3D" id="1.20.1730.10">
    <property type="entry name" value="Sodium/glucose cotransporter"/>
    <property type="match status" value="1"/>
</dbReference>
<evidence type="ECO:0000313" key="9">
    <source>
        <dbReference type="EMBL" id="GFR80272.1"/>
    </source>
</evidence>
<evidence type="ECO:0000256" key="6">
    <source>
        <dbReference type="ARBA" id="ARBA00023201"/>
    </source>
</evidence>
<dbReference type="AlphaFoldDB" id="A0AAV4G3K7"/>
<name>A0AAV4G3K7_9GAST</name>
<feature type="chain" id="PRO_5043943612" evidence="8">
    <location>
        <begin position="17"/>
        <end position="205"/>
    </location>
</feature>
<protein>
    <submittedName>
        <fullName evidence="9">Sodium-coupled monocarboxylate transporter 1</fullName>
    </submittedName>
</protein>
<gene>
    <name evidence="9" type="ORF">ElyMa_004040900</name>
</gene>
<keyword evidence="5" id="KW-0406">Ion transport</keyword>
<evidence type="ECO:0000256" key="3">
    <source>
        <dbReference type="ARBA" id="ARBA00022475"/>
    </source>
</evidence>
<comment type="subcellular location">
    <subcellularLocation>
        <location evidence="1">Cell membrane</location>
        <topology evidence="1">Multi-pass membrane protein</topology>
    </subcellularLocation>
</comment>
<reference evidence="9 10" key="1">
    <citation type="journal article" date="2021" name="Elife">
        <title>Chloroplast acquisition without the gene transfer in kleptoplastic sea slugs, Plakobranchus ocellatus.</title>
        <authorList>
            <person name="Maeda T."/>
            <person name="Takahashi S."/>
            <person name="Yoshida T."/>
            <person name="Shimamura S."/>
            <person name="Takaki Y."/>
            <person name="Nagai Y."/>
            <person name="Toyoda A."/>
            <person name="Suzuki Y."/>
            <person name="Arimoto A."/>
            <person name="Ishii H."/>
            <person name="Satoh N."/>
            <person name="Nishiyama T."/>
            <person name="Hasebe M."/>
            <person name="Maruyama T."/>
            <person name="Minagawa J."/>
            <person name="Obokata J."/>
            <person name="Shigenobu S."/>
        </authorList>
    </citation>
    <scope>NUCLEOTIDE SEQUENCE [LARGE SCALE GENOMIC DNA]</scope>
</reference>
<organism evidence="9 10">
    <name type="scientific">Elysia marginata</name>
    <dbReference type="NCBI Taxonomy" id="1093978"/>
    <lineage>
        <taxon>Eukaryota</taxon>
        <taxon>Metazoa</taxon>
        <taxon>Spiralia</taxon>
        <taxon>Lophotrochozoa</taxon>
        <taxon>Mollusca</taxon>
        <taxon>Gastropoda</taxon>
        <taxon>Heterobranchia</taxon>
        <taxon>Euthyneura</taxon>
        <taxon>Panpulmonata</taxon>
        <taxon>Sacoglossa</taxon>
        <taxon>Placobranchoidea</taxon>
        <taxon>Plakobranchidae</taxon>
        <taxon>Elysia</taxon>
    </lineage>
</organism>
<feature type="transmembrane region" description="Helical" evidence="7">
    <location>
        <begin position="83"/>
        <end position="109"/>
    </location>
</feature>